<dbReference type="OrthoDB" id="2884965at2"/>
<organism evidence="2 3">
    <name type="scientific">Salisediminibacterium halotolerans</name>
    <dbReference type="NCBI Taxonomy" id="517425"/>
    <lineage>
        <taxon>Bacteria</taxon>
        <taxon>Bacillati</taxon>
        <taxon>Bacillota</taxon>
        <taxon>Bacilli</taxon>
        <taxon>Bacillales</taxon>
        <taxon>Bacillaceae</taxon>
        <taxon>Salisediminibacterium</taxon>
    </lineage>
</organism>
<feature type="transmembrane region" description="Helical" evidence="1">
    <location>
        <begin position="42"/>
        <end position="66"/>
    </location>
</feature>
<accession>A0A1H9RV92</accession>
<keyword evidence="1" id="KW-1133">Transmembrane helix</keyword>
<keyword evidence="1" id="KW-0472">Membrane</keyword>
<keyword evidence="3" id="KW-1185">Reference proteome</keyword>
<evidence type="ECO:0008006" key="4">
    <source>
        <dbReference type="Google" id="ProtNLM"/>
    </source>
</evidence>
<dbReference type="STRING" id="1464123.SAMN05444126_105107"/>
<dbReference type="AlphaFoldDB" id="A0A1H9RV92"/>
<proteinExistence type="predicted"/>
<comment type="caution">
    <text evidence="2">The sequence shown here is derived from an EMBL/GenBank/DDBJ whole genome shotgun (WGS) entry which is preliminary data.</text>
</comment>
<feature type="transmembrane region" description="Helical" evidence="1">
    <location>
        <begin position="150"/>
        <end position="172"/>
    </location>
</feature>
<feature type="transmembrane region" description="Helical" evidence="1">
    <location>
        <begin position="241"/>
        <end position="265"/>
    </location>
</feature>
<keyword evidence="1" id="KW-0812">Transmembrane</keyword>
<evidence type="ECO:0000313" key="2">
    <source>
        <dbReference type="EMBL" id="SER76498.1"/>
    </source>
</evidence>
<reference evidence="3" key="1">
    <citation type="submission" date="2016-10" db="EMBL/GenBank/DDBJ databases">
        <authorList>
            <person name="de Groot N.N."/>
        </authorList>
    </citation>
    <scope>NUCLEOTIDE SEQUENCE [LARGE SCALE GENOMIC DNA]</scope>
    <source>
        <strain evidence="3">10nlg</strain>
    </source>
</reference>
<protein>
    <recommendedName>
        <fullName evidence="4">ABC-2 family transporter protein</fullName>
    </recommendedName>
</protein>
<dbReference type="EMBL" id="FOGV01000005">
    <property type="protein sequence ID" value="SER76498.1"/>
    <property type="molecule type" value="Genomic_DNA"/>
</dbReference>
<evidence type="ECO:0000256" key="1">
    <source>
        <dbReference type="SAM" id="Phobius"/>
    </source>
</evidence>
<feature type="transmembrane region" description="Helical" evidence="1">
    <location>
        <begin position="18"/>
        <end position="36"/>
    </location>
</feature>
<feature type="transmembrane region" description="Helical" evidence="1">
    <location>
        <begin position="97"/>
        <end position="119"/>
    </location>
</feature>
<sequence length="271" mass="30260">MIWLALLYKELQQSSARFFISLGLISAAYLLMFWLVHYELTLIFLLAAAIVFFHVFYLFIAWLAAFSQEWRNKTQLFWLNLPSGAVRLLSAKMAAGLIQLMVSLAYAMVLAFFLIRRIAAQNISGSPELAATVSDGLTIVQTVYLESAPLIYVSVVYGALHLGFAAVFIFLVSKVIRPFGWLAGIAVTILAQAGLSSLRSTPFYETMTEWGQIFRIDGVWERIAANINGYNQAAAVETGEVLYIGEVLAASGWFLLLFALFVYLFNHRVQA</sequence>
<gene>
    <name evidence="2" type="ORF">SAMN05444126_105107</name>
</gene>
<dbReference type="RefSeq" id="WP_093072263.1">
    <property type="nucleotide sequence ID" value="NZ_FOGV01000005.1"/>
</dbReference>
<evidence type="ECO:0000313" key="3">
    <source>
        <dbReference type="Proteomes" id="UP000199318"/>
    </source>
</evidence>
<name>A0A1H9RV92_9BACI</name>
<dbReference type="Proteomes" id="UP000199318">
    <property type="component" value="Unassembled WGS sequence"/>
</dbReference>